<organism evidence="2 3">
    <name type="scientific">Afipia massiliensis</name>
    <dbReference type="NCBI Taxonomy" id="211460"/>
    <lineage>
        <taxon>Bacteria</taxon>
        <taxon>Pseudomonadati</taxon>
        <taxon>Pseudomonadota</taxon>
        <taxon>Alphaproteobacteria</taxon>
        <taxon>Hyphomicrobiales</taxon>
        <taxon>Nitrobacteraceae</taxon>
        <taxon>Afipia</taxon>
    </lineage>
</organism>
<feature type="chain" id="PRO_5020399778" description="UrcA family protein" evidence="1">
    <location>
        <begin position="23"/>
        <end position="107"/>
    </location>
</feature>
<comment type="caution">
    <text evidence="2">The sequence shown here is derived from an EMBL/GenBank/DDBJ whole genome shotgun (WGS) entry which is preliminary data.</text>
</comment>
<dbReference type="STRING" id="211460.YH63_04775"/>
<dbReference type="AlphaFoldDB" id="A0A4U6BPY5"/>
<keyword evidence="3" id="KW-1185">Reference proteome</keyword>
<feature type="signal peptide" evidence="1">
    <location>
        <begin position="1"/>
        <end position="22"/>
    </location>
</feature>
<dbReference type="RefSeq" id="WP_046827029.1">
    <property type="nucleotide sequence ID" value="NZ_LBIA02000001.1"/>
</dbReference>
<evidence type="ECO:0000313" key="2">
    <source>
        <dbReference type="EMBL" id="TKT72497.1"/>
    </source>
</evidence>
<proteinExistence type="predicted"/>
<keyword evidence="1" id="KW-0732">Signal</keyword>
<reference evidence="2" key="1">
    <citation type="submission" date="2019-04" db="EMBL/GenBank/DDBJ databases">
        <title>Whole genome sequencing of cave bacteria.</title>
        <authorList>
            <person name="Gan H.M."/>
            <person name="Barton H."/>
            <person name="Savka M.A."/>
        </authorList>
    </citation>
    <scope>NUCLEOTIDE SEQUENCE [LARGE SCALE GENOMIC DNA]</scope>
    <source>
        <strain evidence="2">LC387</strain>
    </source>
</reference>
<dbReference type="Proteomes" id="UP000034832">
    <property type="component" value="Unassembled WGS sequence"/>
</dbReference>
<protein>
    <recommendedName>
        <fullName evidence="4">UrcA family protein</fullName>
    </recommendedName>
</protein>
<evidence type="ECO:0008006" key="4">
    <source>
        <dbReference type="Google" id="ProtNLM"/>
    </source>
</evidence>
<dbReference type="OrthoDB" id="8129175at2"/>
<evidence type="ECO:0000313" key="3">
    <source>
        <dbReference type="Proteomes" id="UP000034832"/>
    </source>
</evidence>
<evidence type="ECO:0000256" key="1">
    <source>
        <dbReference type="SAM" id="SignalP"/>
    </source>
</evidence>
<sequence>MRRAIWFAVILVPMLMCGGVSAAMADCREDHDAADQNVRRTRAGIEKLADGTDAAKCAAYRRYTAALGVQRSVIERCDSGSNRAQNVSAIDTGIAEYNKRAEVICRK</sequence>
<accession>A0A4U6BPY5</accession>
<name>A0A4U6BPY5_9BRAD</name>
<dbReference type="EMBL" id="LBIA02000001">
    <property type="protein sequence ID" value="TKT72497.1"/>
    <property type="molecule type" value="Genomic_DNA"/>
</dbReference>
<gene>
    <name evidence="2" type="ORF">YH63_014235</name>
</gene>